<gene>
    <name evidence="10" type="ORF">G4B88_019290</name>
</gene>
<dbReference type="PROSITE" id="PS01045">
    <property type="entry name" value="SQUALEN_PHYTOEN_SYN_2"/>
    <property type="match status" value="1"/>
</dbReference>
<dbReference type="SFLD" id="SFLDS00005">
    <property type="entry name" value="Isoprenoid_Synthase_Type_I"/>
    <property type="match status" value="1"/>
</dbReference>
<evidence type="ECO:0000256" key="2">
    <source>
        <dbReference type="ARBA" id="ARBA00005172"/>
    </source>
</evidence>
<dbReference type="SUPFAM" id="SSF48576">
    <property type="entry name" value="Terpenoid synthases"/>
    <property type="match status" value="1"/>
</dbReference>
<dbReference type="Pfam" id="PF24938">
    <property type="entry name" value="DUF7755"/>
    <property type="match status" value="1"/>
</dbReference>
<comment type="caution">
    <text evidence="10">The sequence shown here is derived from an EMBL/GenBank/DDBJ whole genome shotgun (WGS) entry which is preliminary data.</text>
</comment>
<name>A0A7J6DVL8_CANSA</name>
<dbReference type="Gene3D" id="1.10.600.10">
    <property type="entry name" value="Farnesyl Diphosphate Synthase"/>
    <property type="match status" value="1"/>
</dbReference>
<dbReference type="CDD" id="cd00683">
    <property type="entry name" value="Trans_IPPS_HH"/>
    <property type="match status" value="1"/>
</dbReference>
<dbReference type="EMBL" id="JAATIQ010000609">
    <property type="protein sequence ID" value="KAF4350161.1"/>
    <property type="molecule type" value="Genomic_DNA"/>
</dbReference>
<evidence type="ECO:0000256" key="8">
    <source>
        <dbReference type="SAM" id="Phobius"/>
    </source>
</evidence>
<dbReference type="AlphaFoldDB" id="A0A7J6DVL8"/>
<dbReference type="InterPro" id="IPR008949">
    <property type="entry name" value="Isoprenoid_synthase_dom_sf"/>
</dbReference>
<comment type="catalytic activity">
    <reaction evidence="1">
        <text>2 (2E,6E,10E)-geranylgeranyl diphosphate = 15-cis-phytoene + 2 diphosphate</text>
        <dbReference type="Rhea" id="RHEA:34475"/>
        <dbReference type="ChEBI" id="CHEBI:27787"/>
        <dbReference type="ChEBI" id="CHEBI:33019"/>
        <dbReference type="ChEBI" id="CHEBI:58756"/>
        <dbReference type="EC" id="2.5.1.32"/>
    </reaction>
</comment>
<feature type="domain" description="DUF7755" evidence="9">
    <location>
        <begin position="83"/>
        <end position="145"/>
    </location>
</feature>
<keyword evidence="6" id="KW-0125">Carotenoid biosynthesis</keyword>
<sequence length="755" mass="85072">MESIPLRHSISATSQSFITRKKGDHGIPFYGRRFHSSQRRTGLHRFPSIQSKQSDYQAEAKICRDSSAVENDFTSLRNGVSQSLYKVKLGTSNFSASSLTDLNAGVLLCLIDENGDSLLQRIPASLVKHQSADSDNDLLFPFQRGQWRLGRVSLVVVSSSQPLSNQKGAEDLQYVSVKYEFQAEDILLGEGSNISMLELRPCLATEISGLDPSTLSLPESTSLESQKISNEESMRQYADLKFSLLLYDAMLIFFGTSAASFSVGEHGAFAFLAGGIGGFLYLLVLQRSVDELPAPPPDPSSQNTGETEQMIGGFKGPISTVALAIGFALFVAKYSSGDFPMAFTPKDLIVGMLGFLVCKVAVVLAAFKPLENGLKINNCTFSLVSIKPSKQFMSQNSFSLSNIRLEVTSVSSSSSSIKLQKSHIRAELTIMAPTTKQSGILVFPELTKPGIPFFDLRLQEVVKRQSQNTHTFHIDDQARRKPGFHPSFLEESYERCRCICEEYAKSFYLGTMLMTEERRKAIWAIYVWCRRTDELVDGPNAVHMSSEVLDRWEKRLQDIFDGRPYDVLDAALTDTIFKFPLDIKPFRDMIEGMRMDTRKFRYQNFQELYLYCYYVAGTVGLMSVPIMGTSPESLISVKRIYDSALYLGIGNQLTNILRDVGEDAMRGRVYLPQDELAQFGLSDKDIFSRKVTERWREFMKEQITRARFYFNLAEEGASQLDKASRWPVWSSLLLYRNILDAIEENDYDNFTKRAY</sequence>
<dbReference type="SFLD" id="SFLDG01018">
    <property type="entry name" value="Squalene/Phytoene_Synthase_Lik"/>
    <property type="match status" value="1"/>
</dbReference>
<keyword evidence="8" id="KW-1133">Transmembrane helix</keyword>
<feature type="non-terminal residue" evidence="10">
    <location>
        <position position="1"/>
    </location>
</feature>
<dbReference type="Pfam" id="PF00494">
    <property type="entry name" value="SQS_PSY"/>
    <property type="match status" value="1"/>
</dbReference>
<accession>A0A7J6DVL8</accession>
<dbReference type="PANTHER" id="PTHR31480">
    <property type="entry name" value="BIFUNCTIONAL LYCOPENE CYCLASE/PHYTOENE SYNTHASE"/>
    <property type="match status" value="1"/>
</dbReference>
<evidence type="ECO:0000256" key="5">
    <source>
        <dbReference type="ARBA" id="ARBA00022679"/>
    </source>
</evidence>
<dbReference type="EC" id="2.5.1.32" evidence="4"/>
<evidence type="ECO:0000256" key="7">
    <source>
        <dbReference type="ARBA" id="ARBA00023229"/>
    </source>
</evidence>
<keyword evidence="7" id="KW-0414">Isoprene biosynthesis</keyword>
<reference evidence="10 11" key="1">
    <citation type="journal article" date="2020" name="bioRxiv">
        <title>Sequence and annotation of 42 cannabis genomes reveals extensive copy number variation in cannabinoid synthesis and pathogen resistance genes.</title>
        <authorList>
            <person name="Mckernan K.J."/>
            <person name="Helbert Y."/>
            <person name="Kane L.T."/>
            <person name="Ebling H."/>
            <person name="Zhang L."/>
            <person name="Liu B."/>
            <person name="Eaton Z."/>
            <person name="Mclaughlin S."/>
            <person name="Kingan S."/>
            <person name="Baybayan P."/>
            <person name="Concepcion G."/>
            <person name="Jordan M."/>
            <person name="Riva A."/>
            <person name="Barbazuk W."/>
            <person name="Harkins T."/>
        </authorList>
    </citation>
    <scope>NUCLEOTIDE SEQUENCE [LARGE SCALE GENOMIC DNA]</scope>
    <source>
        <strain evidence="11">cv. Jamaican Lion 4</strain>
        <tissue evidence="10">Leaf</tissue>
    </source>
</reference>
<comment type="similarity">
    <text evidence="3">Belongs to the phytoene/squalene synthase family.</text>
</comment>
<evidence type="ECO:0000313" key="11">
    <source>
        <dbReference type="Proteomes" id="UP000583929"/>
    </source>
</evidence>
<feature type="transmembrane region" description="Helical" evidence="8">
    <location>
        <begin position="267"/>
        <end position="285"/>
    </location>
</feature>
<dbReference type="Proteomes" id="UP000583929">
    <property type="component" value="Unassembled WGS sequence"/>
</dbReference>
<evidence type="ECO:0000256" key="4">
    <source>
        <dbReference type="ARBA" id="ARBA00012396"/>
    </source>
</evidence>
<evidence type="ECO:0000313" key="10">
    <source>
        <dbReference type="EMBL" id="KAF4350161.1"/>
    </source>
</evidence>
<dbReference type="GO" id="GO:0016117">
    <property type="term" value="P:carotenoid biosynthetic process"/>
    <property type="evidence" value="ECO:0007669"/>
    <property type="project" value="UniProtKB-KW"/>
</dbReference>
<keyword evidence="11" id="KW-1185">Reference proteome</keyword>
<dbReference type="InterPro" id="IPR019845">
    <property type="entry name" value="Squalene/phytoene_synthase_CS"/>
</dbReference>
<dbReference type="PROSITE" id="PS01044">
    <property type="entry name" value="SQUALEN_PHYTOEN_SYN_1"/>
    <property type="match status" value="1"/>
</dbReference>
<protein>
    <recommendedName>
        <fullName evidence="4">15-cis-phytoene synthase</fullName>
        <ecNumber evidence="4">2.5.1.32</ecNumber>
    </recommendedName>
</protein>
<proteinExistence type="inferred from homology"/>
<evidence type="ECO:0000256" key="6">
    <source>
        <dbReference type="ARBA" id="ARBA00022746"/>
    </source>
</evidence>
<dbReference type="GO" id="GO:0004311">
    <property type="term" value="F:geranylgeranyl diphosphate synthase activity"/>
    <property type="evidence" value="ECO:0007669"/>
    <property type="project" value="InterPro"/>
</dbReference>
<comment type="pathway">
    <text evidence="2">Carotenoid biosynthesis; phytoene biosynthesis; all-trans-phytoene from geranylgeranyl diphosphate: step 1/1.</text>
</comment>
<keyword evidence="5" id="KW-0808">Transferase</keyword>
<evidence type="ECO:0000256" key="3">
    <source>
        <dbReference type="ARBA" id="ARBA00006251"/>
    </source>
</evidence>
<keyword evidence="8" id="KW-0472">Membrane</keyword>
<dbReference type="GO" id="GO:0046905">
    <property type="term" value="F:15-cis-phytoene synthase activity"/>
    <property type="evidence" value="ECO:0007669"/>
    <property type="project" value="UniProtKB-EC"/>
</dbReference>
<feature type="transmembrane region" description="Helical" evidence="8">
    <location>
        <begin position="318"/>
        <end position="336"/>
    </location>
</feature>
<feature type="transmembrane region" description="Helical" evidence="8">
    <location>
        <begin position="608"/>
        <end position="628"/>
    </location>
</feature>
<dbReference type="FunFam" id="1.10.600.10:FF:000004">
    <property type="entry name" value="Phytoene synthase chloroplastic"/>
    <property type="match status" value="1"/>
</dbReference>
<feature type="transmembrane region" description="Helical" evidence="8">
    <location>
        <begin position="244"/>
        <end position="261"/>
    </location>
</feature>
<evidence type="ECO:0000259" key="9">
    <source>
        <dbReference type="Pfam" id="PF24938"/>
    </source>
</evidence>
<organism evidence="10 11">
    <name type="scientific">Cannabis sativa</name>
    <name type="common">Hemp</name>
    <name type="synonym">Marijuana</name>
    <dbReference type="NCBI Taxonomy" id="3483"/>
    <lineage>
        <taxon>Eukaryota</taxon>
        <taxon>Viridiplantae</taxon>
        <taxon>Streptophyta</taxon>
        <taxon>Embryophyta</taxon>
        <taxon>Tracheophyta</taxon>
        <taxon>Spermatophyta</taxon>
        <taxon>Magnoliopsida</taxon>
        <taxon>eudicotyledons</taxon>
        <taxon>Gunneridae</taxon>
        <taxon>Pentapetalae</taxon>
        <taxon>rosids</taxon>
        <taxon>fabids</taxon>
        <taxon>Rosales</taxon>
        <taxon>Cannabaceae</taxon>
        <taxon>Cannabis</taxon>
    </lineage>
</organism>
<dbReference type="InterPro" id="IPR002060">
    <property type="entry name" value="Squ/phyt_synthse"/>
</dbReference>
<dbReference type="GO" id="GO:0009536">
    <property type="term" value="C:plastid"/>
    <property type="evidence" value="ECO:0007669"/>
    <property type="project" value="UniProtKB-ARBA"/>
</dbReference>
<feature type="transmembrane region" description="Helical" evidence="8">
    <location>
        <begin position="348"/>
        <end position="367"/>
    </location>
</feature>
<keyword evidence="8" id="KW-0812">Transmembrane</keyword>
<dbReference type="InterPro" id="IPR033904">
    <property type="entry name" value="Trans_IPPS_HH"/>
</dbReference>
<evidence type="ECO:0000256" key="1">
    <source>
        <dbReference type="ARBA" id="ARBA00001805"/>
    </source>
</evidence>
<dbReference type="InterPro" id="IPR056657">
    <property type="entry name" value="DUF7755"/>
</dbReference>
<dbReference type="InterPro" id="IPR044843">
    <property type="entry name" value="Trans_IPPS_bact-type"/>
</dbReference>
<dbReference type="SFLD" id="SFLDG01212">
    <property type="entry name" value="Phytoene_synthase_like"/>
    <property type="match status" value="1"/>
</dbReference>
<dbReference type="GO" id="GO:0051996">
    <property type="term" value="F:squalene synthase [NAD(P)H] activity"/>
    <property type="evidence" value="ECO:0007669"/>
    <property type="project" value="InterPro"/>
</dbReference>